<accession>A0ACC2NLR1</accession>
<organism evidence="1 2">
    <name type="scientific">Eretmocerus hayati</name>
    <dbReference type="NCBI Taxonomy" id="131215"/>
    <lineage>
        <taxon>Eukaryota</taxon>
        <taxon>Metazoa</taxon>
        <taxon>Ecdysozoa</taxon>
        <taxon>Arthropoda</taxon>
        <taxon>Hexapoda</taxon>
        <taxon>Insecta</taxon>
        <taxon>Pterygota</taxon>
        <taxon>Neoptera</taxon>
        <taxon>Endopterygota</taxon>
        <taxon>Hymenoptera</taxon>
        <taxon>Apocrita</taxon>
        <taxon>Proctotrupomorpha</taxon>
        <taxon>Chalcidoidea</taxon>
        <taxon>Aphelinidae</taxon>
        <taxon>Aphelininae</taxon>
        <taxon>Eretmocerus</taxon>
    </lineage>
</organism>
<proteinExistence type="predicted"/>
<protein>
    <submittedName>
        <fullName evidence="1">Uncharacterized protein</fullName>
    </submittedName>
</protein>
<reference evidence="1" key="1">
    <citation type="submission" date="2023-04" db="EMBL/GenBank/DDBJ databases">
        <title>A chromosome-level genome assembly of the parasitoid wasp Eretmocerus hayati.</title>
        <authorList>
            <person name="Zhong Y."/>
            <person name="Liu S."/>
            <person name="Liu Y."/>
        </authorList>
    </citation>
    <scope>NUCLEOTIDE SEQUENCE</scope>
    <source>
        <strain evidence="1">ZJU_SS_LIU_2023</strain>
    </source>
</reference>
<comment type="caution">
    <text evidence="1">The sequence shown here is derived from an EMBL/GenBank/DDBJ whole genome shotgun (WGS) entry which is preliminary data.</text>
</comment>
<dbReference type="EMBL" id="CM056743">
    <property type="protein sequence ID" value="KAJ8672051.1"/>
    <property type="molecule type" value="Genomic_DNA"/>
</dbReference>
<name>A0ACC2NLR1_9HYME</name>
<gene>
    <name evidence="1" type="ORF">QAD02_003310</name>
</gene>
<dbReference type="Proteomes" id="UP001239111">
    <property type="component" value="Chromosome 3"/>
</dbReference>
<evidence type="ECO:0000313" key="1">
    <source>
        <dbReference type="EMBL" id="KAJ8672051.1"/>
    </source>
</evidence>
<sequence length="217" mass="25803">MGRGQKKREEEMNTLEEEMEGKDPRIKEYSEREIDLDEINNNNKNSQNKNGSKMKSMIVPMEIEHPTRNITKASTSKEYKIVIRKGIMWIREDIRYWIQKTTGYKSNTYTLEELSKKGYTRNRGAWVLKTYIKDLKEKLENSKYKKGGKAYEVEEFKSATQRWTEKGKMRGIELMGQNGFSIKEDHKTVWATKKDKTYEMKWNENINKYVASNIQEE</sequence>
<evidence type="ECO:0000313" key="2">
    <source>
        <dbReference type="Proteomes" id="UP001239111"/>
    </source>
</evidence>
<keyword evidence="2" id="KW-1185">Reference proteome</keyword>